<evidence type="ECO:0000259" key="1">
    <source>
        <dbReference type="Pfam" id="PF14216"/>
    </source>
</evidence>
<sequence length="110" mass="12239">MAHRVKIEGDRFHARVPRGAVYVGRAAPGLKASPFANPHSLSTKGCRTCGGRVHDRPEMMEFYRVHLREHPELVERCRGELAGRDLACWCRPDQECHADVLLAVAAGRAP</sequence>
<dbReference type="RefSeq" id="WP_379529592.1">
    <property type="nucleotide sequence ID" value="NZ_JBHSBI010000009.1"/>
</dbReference>
<evidence type="ECO:0000313" key="3">
    <source>
        <dbReference type="Proteomes" id="UP001595851"/>
    </source>
</evidence>
<protein>
    <submittedName>
        <fullName evidence="2">DUF4326 domain-containing protein</fullName>
    </submittedName>
</protein>
<proteinExistence type="predicted"/>
<dbReference type="EMBL" id="JBHSBI010000009">
    <property type="protein sequence ID" value="MFC4009559.1"/>
    <property type="molecule type" value="Genomic_DNA"/>
</dbReference>
<organism evidence="2 3">
    <name type="scientific">Nonomuraea purpurea</name>
    <dbReference type="NCBI Taxonomy" id="1849276"/>
    <lineage>
        <taxon>Bacteria</taxon>
        <taxon>Bacillati</taxon>
        <taxon>Actinomycetota</taxon>
        <taxon>Actinomycetes</taxon>
        <taxon>Streptosporangiales</taxon>
        <taxon>Streptosporangiaceae</taxon>
        <taxon>Nonomuraea</taxon>
    </lineage>
</organism>
<dbReference type="Proteomes" id="UP001595851">
    <property type="component" value="Unassembled WGS sequence"/>
</dbReference>
<reference evidence="3" key="1">
    <citation type="journal article" date="2019" name="Int. J. Syst. Evol. Microbiol.">
        <title>The Global Catalogue of Microorganisms (GCM) 10K type strain sequencing project: providing services to taxonomists for standard genome sequencing and annotation.</title>
        <authorList>
            <consortium name="The Broad Institute Genomics Platform"/>
            <consortium name="The Broad Institute Genome Sequencing Center for Infectious Disease"/>
            <person name="Wu L."/>
            <person name="Ma J."/>
        </authorList>
    </citation>
    <scope>NUCLEOTIDE SEQUENCE [LARGE SCALE GENOMIC DNA]</scope>
    <source>
        <strain evidence="3">TBRC 1276</strain>
    </source>
</reference>
<feature type="domain" description="DUF4326" evidence="1">
    <location>
        <begin position="13"/>
        <end position="102"/>
    </location>
</feature>
<keyword evidence="3" id="KW-1185">Reference proteome</keyword>
<gene>
    <name evidence="2" type="ORF">ACFOY2_20195</name>
</gene>
<dbReference type="Pfam" id="PF14216">
    <property type="entry name" value="DUF4326"/>
    <property type="match status" value="1"/>
</dbReference>
<dbReference type="InterPro" id="IPR025475">
    <property type="entry name" value="DUF4326"/>
</dbReference>
<name>A0ABV8G908_9ACTN</name>
<comment type="caution">
    <text evidence="2">The sequence shown here is derived from an EMBL/GenBank/DDBJ whole genome shotgun (WGS) entry which is preliminary data.</text>
</comment>
<evidence type="ECO:0000313" key="2">
    <source>
        <dbReference type="EMBL" id="MFC4009559.1"/>
    </source>
</evidence>
<accession>A0ABV8G908</accession>